<dbReference type="RefSeq" id="WP_162266551.1">
    <property type="nucleotide sequence ID" value="NZ_AP014636.1"/>
</dbReference>
<keyword evidence="1" id="KW-0732">Signal</keyword>
<dbReference type="Gene3D" id="1.25.40.10">
    <property type="entry name" value="Tetratricopeptide repeat domain"/>
    <property type="match status" value="1"/>
</dbReference>
<evidence type="ECO:0000313" key="2">
    <source>
        <dbReference type="EMBL" id="MCA2018838.1"/>
    </source>
</evidence>
<proteinExistence type="predicted"/>
<feature type="chain" id="PRO_5045050574" evidence="1">
    <location>
        <begin position="29"/>
        <end position="220"/>
    </location>
</feature>
<dbReference type="Proteomes" id="UP001199044">
    <property type="component" value="Unassembled WGS sequence"/>
</dbReference>
<gene>
    <name evidence="2" type="ORF">LDJ79_22185</name>
</gene>
<dbReference type="InterPro" id="IPR019734">
    <property type="entry name" value="TPR_rpt"/>
</dbReference>
<dbReference type="Pfam" id="PF13181">
    <property type="entry name" value="TPR_8"/>
    <property type="match status" value="1"/>
</dbReference>
<dbReference type="SUPFAM" id="SSF48452">
    <property type="entry name" value="TPR-like"/>
    <property type="match status" value="1"/>
</dbReference>
<organism evidence="2 3">
    <name type="scientific">Vibrio tritonius</name>
    <dbReference type="NCBI Taxonomy" id="1435069"/>
    <lineage>
        <taxon>Bacteria</taxon>
        <taxon>Pseudomonadati</taxon>
        <taxon>Pseudomonadota</taxon>
        <taxon>Gammaproteobacteria</taxon>
        <taxon>Vibrionales</taxon>
        <taxon>Vibrionaceae</taxon>
        <taxon>Vibrio</taxon>
    </lineage>
</organism>
<comment type="caution">
    <text evidence="2">The sequence shown here is derived from an EMBL/GenBank/DDBJ whole genome shotgun (WGS) entry which is preliminary data.</text>
</comment>
<reference evidence="3" key="1">
    <citation type="submission" date="2023-07" db="EMBL/GenBank/DDBJ databases">
        <title>Molecular identification of indigenous halophilic bacteria isolated from red sea cost, biodegradation of synthetic dyes and assessment of degraded metabolite toxicity.</title>
        <authorList>
            <person name="Chaieb K."/>
            <person name="Altayb H.N."/>
        </authorList>
    </citation>
    <scope>NUCLEOTIDE SEQUENCE [LARGE SCALE GENOMIC DNA]</scope>
    <source>
        <strain evidence="3">K20</strain>
    </source>
</reference>
<protein>
    <submittedName>
        <fullName evidence="2">TRAP transporter TatT component family protein</fullName>
    </submittedName>
</protein>
<evidence type="ECO:0000313" key="3">
    <source>
        <dbReference type="Proteomes" id="UP001199044"/>
    </source>
</evidence>
<dbReference type="EMBL" id="JAIWIU010000204">
    <property type="protein sequence ID" value="MCA2018838.1"/>
    <property type="molecule type" value="Genomic_DNA"/>
</dbReference>
<accession>A0ABS7YTZ5</accession>
<feature type="signal peptide" evidence="1">
    <location>
        <begin position="1"/>
        <end position="28"/>
    </location>
</feature>
<evidence type="ECO:0000256" key="1">
    <source>
        <dbReference type="SAM" id="SignalP"/>
    </source>
</evidence>
<name>A0ABS7YTZ5_9VIBR</name>
<dbReference type="InterPro" id="IPR011990">
    <property type="entry name" value="TPR-like_helical_dom_sf"/>
</dbReference>
<keyword evidence="3" id="KW-1185">Reference proteome</keyword>
<sequence>MQRNVNYSPRVCRLIVALSIVSATPSFAASSSTQAIDTYPYEVQWSQCQYKIEKEQQPQCFTKLVEDLHQLHNQYPDNADIQALWGINIASLAGVSGLSKALKLIRQSKEVIEQALEMDPDALNGAPYVTLGAMYYRAPGWPLSFGDDEQAKLLLEKSVERNPNNSSTLYFYADYLASQGEKKKAVEILQRALSLPINTKYKIGDIGRREDIKELLASLQ</sequence>